<evidence type="ECO:0000313" key="4">
    <source>
        <dbReference type="Proteomes" id="UP000317977"/>
    </source>
</evidence>
<evidence type="ECO:0000313" key="3">
    <source>
        <dbReference type="EMBL" id="TWU58004.1"/>
    </source>
</evidence>
<proteinExistence type="predicted"/>
<dbReference type="SUPFAM" id="SSF52266">
    <property type="entry name" value="SGNH hydrolase"/>
    <property type="match status" value="1"/>
</dbReference>
<dbReference type="Gene3D" id="3.40.50.1110">
    <property type="entry name" value="SGNH hydrolase"/>
    <property type="match status" value="1"/>
</dbReference>
<name>A0A5C6FCH0_9BACT</name>
<dbReference type="InterPro" id="IPR013830">
    <property type="entry name" value="SGNH_hydro"/>
</dbReference>
<gene>
    <name evidence="3" type="ORF">Poly59_09130</name>
</gene>
<dbReference type="PANTHER" id="PTHR30383:SF29">
    <property type="entry name" value="SGNH HYDROLASE-TYPE ESTERASE DOMAIN-CONTAINING PROTEIN"/>
    <property type="match status" value="1"/>
</dbReference>
<dbReference type="EMBL" id="SJPX01000001">
    <property type="protein sequence ID" value="TWU58004.1"/>
    <property type="molecule type" value="Genomic_DNA"/>
</dbReference>
<feature type="domain" description="SGNH hydrolase-type esterase" evidence="2">
    <location>
        <begin position="84"/>
        <end position="226"/>
    </location>
</feature>
<comment type="caution">
    <text evidence="3">The sequence shown here is derived from an EMBL/GenBank/DDBJ whole genome shotgun (WGS) entry which is preliminary data.</text>
</comment>
<evidence type="ECO:0000256" key="1">
    <source>
        <dbReference type="SAM" id="SignalP"/>
    </source>
</evidence>
<dbReference type="OrthoDB" id="2513075at2"/>
<protein>
    <recommendedName>
        <fullName evidence="2">SGNH hydrolase-type esterase domain-containing protein</fullName>
    </recommendedName>
</protein>
<evidence type="ECO:0000259" key="2">
    <source>
        <dbReference type="Pfam" id="PF13472"/>
    </source>
</evidence>
<dbReference type="Proteomes" id="UP000317977">
    <property type="component" value="Unassembled WGS sequence"/>
</dbReference>
<reference evidence="3 4" key="1">
    <citation type="submission" date="2019-02" db="EMBL/GenBank/DDBJ databases">
        <title>Deep-cultivation of Planctomycetes and their phenomic and genomic characterization uncovers novel biology.</title>
        <authorList>
            <person name="Wiegand S."/>
            <person name="Jogler M."/>
            <person name="Boedeker C."/>
            <person name="Pinto D."/>
            <person name="Vollmers J."/>
            <person name="Rivas-Marin E."/>
            <person name="Kohn T."/>
            <person name="Peeters S.H."/>
            <person name="Heuer A."/>
            <person name="Rast P."/>
            <person name="Oberbeckmann S."/>
            <person name="Bunk B."/>
            <person name="Jeske O."/>
            <person name="Meyerdierks A."/>
            <person name="Storesund J.E."/>
            <person name="Kallscheuer N."/>
            <person name="Luecker S."/>
            <person name="Lage O.M."/>
            <person name="Pohl T."/>
            <person name="Merkel B.J."/>
            <person name="Hornburger P."/>
            <person name="Mueller R.-W."/>
            <person name="Bruemmer F."/>
            <person name="Labrenz M."/>
            <person name="Spormann A.M."/>
            <person name="Op Den Camp H."/>
            <person name="Overmann J."/>
            <person name="Amann R."/>
            <person name="Jetten M.S.M."/>
            <person name="Mascher T."/>
            <person name="Medema M.H."/>
            <person name="Devos D.P."/>
            <person name="Kaster A.-K."/>
            <person name="Ovreas L."/>
            <person name="Rohde M."/>
            <person name="Galperin M.Y."/>
            <person name="Jogler C."/>
        </authorList>
    </citation>
    <scope>NUCLEOTIDE SEQUENCE [LARGE SCALE GENOMIC DNA]</scope>
    <source>
        <strain evidence="3 4">Poly59</strain>
    </source>
</reference>
<dbReference type="PANTHER" id="PTHR30383">
    <property type="entry name" value="THIOESTERASE 1/PROTEASE 1/LYSOPHOSPHOLIPASE L1"/>
    <property type="match status" value="1"/>
</dbReference>
<feature type="chain" id="PRO_5022804890" description="SGNH hydrolase-type esterase domain-containing protein" evidence="1">
    <location>
        <begin position="21"/>
        <end position="249"/>
    </location>
</feature>
<dbReference type="AlphaFoldDB" id="A0A5C6FCH0"/>
<keyword evidence="1" id="KW-0732">Signal</keyword>
<dbReference type="InterPro" id="IPR051532">
    <property type="entry name" value="Ester_Hydrolysis_Enzymes"/>
</dbReference>
<keyword evidence="4" id="KW-1185">Reference proteome</keyword>
<feature type="signal peptide" evidence="1">
    <location>
        <begin position="1"/>
        <end position="20"/>
    </location>
</feature>
<dbReference type="GO" id="GO:0016788">
    <property type="term" value="F:hydrolase activity, acting on ester bonds"/>
    <property type="evidence" value="ECO:0007669"/>
    <property type="project" value="UniProtKB-ARBA"/>
</dbReference>
<sequence length="249" mass="28472" precursor="true">MRLRVGFIVASVLFSLPAIAQEIVAPAPFQVESEIRDKAIDKWEKAIQELEALDLSESHSPDEILMVGSSSVRRWSQIDVDMSPYRVIRRGYGGAKYSDLAVFADRLIQPHHYRAMVVFVGNDIAGSDDDHSVEQVDRWVRHIIDVSRRHQPDAPVMIIEVTPTMKRWKQWPEIRELNAQLREIALSTPKVYCIDTAEHFLDSAGQPRTELFADDNLHLSDQGYDIWANLIRSDLDDVFRLLASESARH</sequence>
<dbReference type="RefSeq" id="WP_146532801.1">
    <property type="nucleotide sequence ID" value="NZ_SJPX01000001.1"/>
</dbReference>
<dbReference type="InterPro" id="IPR036514">
    <property type="entry name" value="SGNH_hydro_sf"/>
</dbReference>
<accession>A0A5C6FCH0</accession>
<organism evidence="3 4">
    <name type="scientific">Rubripirellula reticaptiva</name>
    <dbReference type="NCBI Taxonomy" id="2528013"/>
    <lineage>
        <taxon>Bacteria</taxon>
        <taxon>Pseudomonadati</taxon>
        <taxon>Planctomycetota</taxon>
        <taxon>Planctomycetia</taxon>
        <taxon>Pirellulales</taxon>
        <taxon>Pirellulaceae</taxon>
        <taxon>Rubripirellula</taxon>
    </lineage>
</organism>
<dbReference type="Pfam" id="PF13472">
    <property type="entry name" value="Lipase_GDSL_2"/>
    <property type="match status" value="1"/>
</dbReference>